<dbReference type="EMBL" id="CP003261">
    <property type="protein sequence ID" value="AGK99526.1"/>
    <property type="molecule type" value="Genomic_DNA"/>
</dbReference>
<name>R4KCX8_CLOPA</name>
<proteinExistence type="predicted"/>
<reference evidence="1 2" key="1">
    <citation type="submission" date="2012-01" db="EMBL/GenBank/DDBJ databases">
        <title>Complete sequence of chromosome of Clostridium pasteurianum BC1.</title>
        <authorList>
            <consortium name="US DOE Joint Genome Institute"/>
            <person name="Lucas S."/>
            <person name="Han J."/>
            <person name="Lapidus A."/>
            <person name="Cheng J.-F."/>
            <person name="Goodwin L."/>
            <person name="Pitluck S."/>
            <person name="Peters L."/>
            <person name="Mikhailova N."/>
            <person name="Teshima H."/>
            <person name="Detter J.C."/>
            <person name="Han C."/>
            <person name="Tapia R."/>
            <person name="Land M."/>
            <person name="Hauser L."/>
            <person name="Kyrpides N."/>
            <person name="Ivanova N."/>
            <person name="Pagani I."/>
            <person name="Dunn J."/>
            <person name="Taghavi S."/>
            <person name="Francis A."/>
            <person name="van der Lelie D."/>
            <person name="Woyke T."/>
        </authorList>
    </citation>
    <scope>NUCLEOTIDE SEQUENCE [LARGE SCALE GENOMIC DNA]</scope>
    <source>
        <strain evidence="1 2">BC1</strain>
    </source>
</reference>
<protein>
    <submittedName>
        <fullName evidence="1">Uncharacterized protein</fullName>
    </submittedName>
</protein>
<dbReference type="Proteomes" id="UP000013523">
    <property type="component" value="Chromosome"/>
</dbReference>
<organism evidence="1 2">
    <name type="scientific">Clostridium pasteurianum BC1</name>
    <dbReference type="NCBI Taxonomy" id="86416"/>
    <lineage>
        <taxon>Bacteria</taxon>
        <taxon>Bacillati</taxon>
        <taxon>Bacillota</taxon>
        <taxon>Clostridia</taxon>
        <taxon>Eubacteriales</taxon>
        <taxon>Clostridiaceae</taxon>
        <taxon>Clostridium</taxon>
    </lineage>
</organism>
<sequence length="35" mass="3727">MLGKLLKEGNNKLAEKGIGIKSGAETGNVIRINFL</sequence>
<gene>
    <name evidence="1" type="ORF">Clopa_4847</name>
</gene>
<evidence type="ECO:0000313" key="1">
    <source>
        <dbReference type="EMBL" id="AGK99526.1"/>
    </source>
</evidence>
<accession>R4KCX8</accession>
<evidence type="ECO:0000313" key="2">
    <source>
        <dbReference type="Proteomes" id="UP000013523"/>
    </source>
</evidence>
<dbReference type="KEGG" id="cpas:Clopa_4847"/>
<dbReference type="HOGENOM" id="CLU_3364309_0_0_9"/>
<keyword evidence="2" id="KW-1185">Reference proteome</keyword>
<dbReference type="AlphaFoldDB" id="R4KCX8"/>